<dbReference type="GO" id="GO:0030313">
    <property type="term" value="C:cell envelope"/>
    <property type="evidence" value="ECO:0007669"/>
    <property type="project" value="UniProtKB-SubCell"/>
</dbReference>
<dbReference type="OrthoDB" id="259669at2"/>
<reference evidence="7 8" key="1">
    <citation type="submission" date="2019-02" db="EMBL/GenBank/DDBJ databases">
        <title>Deep-cultivation of Planctomycetes and their phenomic and genomic characterization uncovers novel biology.</title>
        <authorList>
            <person name="Wiegand S."/>
            <person name="Jogler M."/>
            <person name="Boedeker C."/>
            <person name="Pinto D."/>
            <person name="Vollmers J."/>
            <person name="Rivas-Marin E."/>
            <person name="Kohn T."/>
            <person name="Peeters S.H."/>
            <person name="Heuer A."/>
            <person name="Rast P."/>
            <person name="Oberbeckmann S."/>
            <person name="Bunk B."/>
            <person name="Jeske O."/>
            <person name="Meyerdierks A."/>
            <person name="Storesund J.E."/>
            <person name="Kallscheuer N."/>
            <person name="Luecker S."/>
            <person name="Lage O.M."/>
            <person name="Pohl T."/>
            <person name="Merkel B.J."/>
            <person name="Hornburger P."/>
            <person name="Mueller R.-W."/>
            <person name="Bruemmer F."/>
            <person name="Labrenz M."/>
            <person name="Spormann A.M."/>
            <person name="Op Den Camp H."/>
            <person name="Overmann J."/>
            <person name="Amann R."/>
            <person name="Jetten M.S.M."/>
            <person name="Mascher T."/>
            <person name="Medema M.H."/>
            <person name="Devos D.P."/>
            <person name="Kaster A.-K."/>
            <person name="Ovreas L."/>
            <person name="Rohde M."/>
            <person name="Galperin M.Y."/>
            <person name="Jogler C."/>
        </authorList>
    </citation>
    <scope>NUCLEOTIDE SEQUENCE [LARGE SCALE GENOMIC DNA]</scope>
    <source>
        <strain evidence="7 8">Poly41</strain>
    </source>
</reference>
<gene>
    <name evidence="7" type="ORF">Poly41_13090</name>
</gene>
<dbReference type="EMBL" id="SJPV01000002">
    <property type="protein sequence ID" value="TWU40476.1"/>
    <property type="molecule type" value="Genomic_DNA"/>
</dbReference>
<feature type="transmembrane region" description="Helical" evidence="5">
    <location>
        <begin position="58"/>
        <end position="75"/>
    </location>
</feature>
<dbReference type="Gene3D" id="2.40.30.170">
    <property type="match status" value="1"/>
</dbReference>
<evidence type="ECO:0000256" key="2">
    <source>
        <dbReference type="ARBA" id="ARBA00023054"/>
    </source>
</evidence>
<evidence type="ECO:0000313" key="7">
    <source>
        <dbReference type="EMBL" id="TWU40476.1"/>
    </source>
</evidence>
<feature type="compositionally biased region" description="Basic and acidic residues" evidence="4">
    <location>
        <begin position="498"/>
        <end position="508"/>
    </location>
</feature>
<accession>A0A5C6DZI9</accession>
<organism evidence="7 8">
    <name type="scientific">Novipirellula artificiosorum</name>
    <dbReference type="NCBI Taxonomy" id="2528016"/>
    <lineage>
        <taxon>Bacteria</taxon>
        <taxon>Pseudomonadati</taxon>
        <taxon>Planctomycetota</taxon>
        <taxon>Planctomycetia</taxon>
        <taxon>Pirellulales</taxon>
        <taxon>Pirellulaceae</taxon>
        <taxon>Novipirellula</taxon>
    </lineage>
</organism>
<feature type="compositionally biased region" description="Acidic residues" evidence="4">
    <location>
        <begin position="509"/>
        <end position="524"/>
    </location>
</feature>
<dbReference type="Proteomes" id="UP000319143">
    <property type="component" value="Unassembled WGS sequence"/>
</dbReference>
<evidence type="ECO:0000256" key="3">
    <source>
        <dbReference type="SAM" id="Coils"/>
    </source>
</evidence>
<name>A0A5C6DZI9_9BACT</name>
<keyword evidence="5" id="KW-0812">Transmembrane</keyword>
<evidence type="ECO:0000256" key="1">
    <source>
        <dbReference type="ARBA" id="ARBA00004196"/>
    </source>
</evidence>
<keyword evidence="5" id="KW-0472">Membrane</keyword>
<feature type="region of interest" description="Disordered" evidence="4">
    <location>
        <begin position="498"/>
        <end position="553"/>
    </location>
</feature>
<dbReference type="RefSeq" id="WP_146525088.1">
    <property type="nucleotide sequence ID" value="NZ_SJPV01000002.1"/>
</dbReference>
<proteinExistence type="predicted"/>
<comment type="subcellular location">
    <subcellularLocation>
        <location evidence="1">Cell envelope</location>
    </subcellularLocation>
</comment>
<evidence type="ECO:0000256" key="5">
    <source>
        <dbReference type="SAM" id="Phobius"/>
    </source>
</evidence>
<dbReference type="PANTHER" id="PTHR32347:SF23">
    <property type="entry name" value="BLL5650 PROTEIN"/>
    <property type="match status" value="1"/>
</dbReference>
<keyword evidence="5" id="KW-1133">Transmembrane helix</keyword>
<sequence>MLRTPTPTDSAEIDSERTLDEGADRRRTERVTIAKRSKSFARETPQNVAPRVFGLKPLSMIAGLLLIVAATAFFLNRETPQTAADASLTHRITRGDMRVSVTEQGTLESSNNTEIRCKVLGWSTVNWVIDSGTEVEVGDQLVRLDASGLEEKVNQKKIDYQNSIAAKITAESNVAVAKKSVTEYIKGTFIEEQGTIRQEIFEAEQAVTQAHLSFRAAERLAAKGLIKALQLRKEKFQVESAEQKLILKQTRLTSLEQFKKEKQIEKLGSDLKAAEARLKAAEAQVDLQKVRLDKEEEQLAACVITAQQSGMVIHPKSEAWRDSPDVEEGANVHTNQVLLIMPDLGKMQVKLGIHESVIDRVKAGLKSEVRLRDATLDGEVSEVAKVSKPSGWWDGNVVKFDTIVQLKGQDDLKPGMSAEVKVILAEYENVLTIPVAAVLQTGDENSCWVKTAEGIKKRVLVLGDSNKQFIIVESGLKEGDEVVLNPLAFVDEAQDEVLKPYKPKPQDVKDEEGDAEAETAEPTETDSSSPPLQSKKPIEKDSDGLDSTSELAL</sequence>
<evidence type="ECO:0000256" key="4">
    <source>
        <dbReference type="SAM" id="MobiDB-lite"/>
    </source>
</evidence>
<protein>
    <submittedName>
        <fullName evidence="7">Macrolide transporter subunit MacA</fullName>
    </submittedName>
</protein>
<feature type="region of interest" description="Disordered" evidence="4">
    <location>
        <begin position="1"/>
        <end position="28"/>
    </location>
</feature>
<dbReference type="Pfam" id="PF25975">
    <property type="entry name" value="CzcB_C"/>
    <property type="match status" value="1"/>
</dbReference>
<feature type="compositionally biased region" description="Basic and acidic residues" evidence="4">
    <location>
        <begin position="14"/>
        <end position="28"/>
    </location>
</feature>
<keyword evidence="8" id="KW-1185">Reference proteome</keyword>
<feature type="domain" description="CzcB-like C-terminal circularly permuted SH3-like" evidence="6">
    <location>
        <begin position="431"/>
        <end position="483"/>
    </location>
</feature>
<dbReference type="AlphaFoldDB" id="A0A5C6DZI9"/>
<dbReference type="InterPro" id="IPR058649">
    <property type="entry name" value="CzcB_C"/>
</dbReference>
<dbReference type="Gene3D" id="2.40.420.20">
    <property type="match status" value="1"/>
</dbReference>
<evidence type="ECO:0000259" key="6">
    <source>
        <dbReference type="Pfam" id="PF25975"/>
    </source>
</evidence>
<keyword evidence="2 3" id="KW-0175">Coiled coil</keyword>
<evidence type="ECO:0000313" key="8">
    <source>
        <dbReference type="Proteomes" id="UP000319143"/>
    </source>
</evidence>
<feature type="coiled-coil region" evidence="3">
    <location>
        <begin position="264"/>
        <end position="298"/>
    </location>
</feature>
<dbReference type="InterPro" id="IPR050465">
    <property type="entry name" value="UPF0194_transport"/>
</dbReference>
<dbReference type="PANTHER" id="PTHR32347">
    <property type="entry name" value="EFFLUX SYSTEM COMPONENT YKNX-RELATED"/>
    <property type="match status" value="1"/>
</dbReference>
<comment type="caution">
    <text evidence="7">The sequence shown here is derived from an EMBL/GenBank/DDBJ whole genome shotgun (WGS) entry which is preliminary data.</text>
</comment>